<proteinExistence type="predicted"/>
<dbReference type="GO" id="GO:0005768">
    <property type="term" value="C:endosome"/>
    <property type="evidence" value="ECO:0007669"/>
    <property type="project" value="UniProtKB-SubCell"/>
</dbReference>
<dbReference type="InterPro" id="IPR022735">
    <property type="entry name" value="bMERB_dom"/>
</dbReference>
<dbReference type="EMBL" id="REGW02000018">
    <property type="protein sequence ID" value="KAE8282915.1"/>
    <property type="molecule type" value="Genomic_DNA"/>
</dbReference>
<feature type="region of interest" description="Disordered" evidence="6">
    <location>
        <begin position="475"/>
        <end position="502"/>
    </location>
</feature>
<sequence>MASPKTLQEWCLLTCACYPNVEIKNMSTSFRDGLAFCAIIHRHRPDLIDFISLSKDNVYQNNKLAFDTAEIKLGIPALLDPKDMVSTKVPDSLSVITYLSQYYHFFNRKSYAGLASLRSSHVTVLNNNTKAKAPDGLKFHKSLTDLETSKDLMSNTKPRTVCNLCFKPVHLIQRHLIDGRVYHRRCFSVADRTVGGAENAGQAASLADGEVQQEVAETQELAKLSSSCAQVTEGSSQPDSAPRRMSDSSAVPRPASRNKTSQTTSSSPAAGKRSPSTTHIQTRESLQVKTKHPWLTIIHPGPWTQLPPAAAPVPIARSKSVSNLQTSWCRPKVPGPNPFAEDVDEETHEEDTKPEPADQTDPSVALILLGNVSNLGGVTNTVCTSSDPVGDTSQSSLSGLGETGKTGGLLTDVTRLHATSDETRSASLTRSLSVPAIKSANGQSSFTAVAMTEANDSGQAVQVTSCQSKLACKENPFDRKPGMSKSKAAPSEQAPAPGHGFPLIKRKVRTDQDISTEDLQAQMNELDKHLAALEQRGVELERNLRDLKNDKEQEQMLMEWFSLVHERHVLLRRDTELVYLTKQQTFDERQADVEYELRCLLNKPESDWSEDDRGREQQLMDELVAIIEQRNEIISNLDQDRQREREEDLILEDMMKNKEFQKEELKEIKKSKGKFRASKVFKMLNHKSERSKDSTDKKS</sequence>
<evidence type="ECO:0000256" key="5">
    <source>
        <dbReference type="SAM" id="Coils"/>
    </source>
</evidence>
<feature type="coiled-coil region" evidence="5">
    <location>
        <begin position="516"/>
        <end position="557"/>
    </location>
</feature>
<evidence type="ECO:0000256" key="2">
    <source>
        <dbReference type="ARBA" id="ARBA00022553"/>
    </source>
</evidence>
<feature type="coiled-coil region" evidence="5">
    <location>
        <begin position="627"/>
        <end position="671"/>
    </location>
</feature>
<dbReference type="Pfam" id="PF12130">
    <property type="entry name" value="bMERB_dom"/>
    <property type="match status" value="1"/>
</dbReference>
<feature type="domain" description="BMERB" evidence="8">
    <location>
        <begin position="506"/>
        <end position="653"/>
    </location>
</feature>
<evidence type="ECO:0000256" key="4">
    <source>
        <dbReference type="ARBA" id="ARBA00023054"/>
    </source>
</evidence>
<feature type="region of interest" description="Disordered" evidence="6">
    <location>
        <begin position="327"/>
        <end position="361"/>
    </location>
</feature>
<dbReference type="PANTHER" id="PTHR23167:SF89">
    <property type="entry name" value="MICAL-LIKE PROTEIN 1"/>
    <property type="match status" value="1"/>
</dbReference>
<accession>A0A6G0HUN1</accession>
<keyword evidence="10" id="KW-1185">Reference proteome</keyword>
<reference evidence="9 10" key="1">
    <citation type="submission" date="2019-07" db="EMBL/GenBank/DDBJ databases">
        <title>Chromosome genome assembly for large yellow croaker.</title>
        <authorList>
            <person name="Xiao S."/>
        </authorList>
    </citation>
    <scope>NUCLEOTIDE SEQUENCE [LARGE SCALE GENOMIC DNA]</scope>
    <source>
        <strain evidence="9">JMULYC20181020</strain>
        <tissue evidence="9">Muscle</tissue>
    </source>
</reference>
<dbReference type="PROSITE" id="PS51848">
    <property type="entry name" value="BMERB"/>
    <property type="match status" value="1"/>
</dbReference>
<dbReference type="Gene3D" id="1.10.418.10">
    <property type="entry name" value="Calponin-like domain"/>
    <property type="match status" value="1"/>
</dbReference>
<dbReference type="PROSITE" id="PS50021">
    <property type="entry name" value="CH"/>
    <property type="match status" value="1"/>
</dbReference>
<feature type="region of interest" description="Disordered" evidence="6">
    <location>
        <begin position="386"/>
        <end position="408"/>
    </location>
</feature>
<dbReference type="SUPFAM" id="SSF47576">
    <property type="entry name" value="Calponin-homology domain, CH-domain"/>
    <property type="match status" value="1"/>
</dbReference>
<dbReference type="InterPro" id="IPR050540">
    <property type="entry name" value="F-actin_Monoox_Mical"/>
</dbReference>
<feature type="region of interest" description="Disordered" evidence="6">
    <location>
        <begin position="224"/>
        <end position="292"/>
    </location>
</feature>
<keyword evidence="2" id="KW-0597">Phosphoprotein</keyword>
<dbReference type="SMART" id="SM00033">
    <property type="entry name" value="CH"/>
    <property type="match status" value="1"/>
</dbReference>
<evidence type="ECO:0000313" key="9">
    <source>
        <dbReference type="EMBL" id="KAE8282915.1"/>
    </source>
</evidence>
<evidence type="ECO:0000259" key="7">
    <source>
        <dbReference type="PROSITE" id="PS50021"/>
    </source>
</evidence>
<feature type="compositionally biased region" description="Polar residues" evidence="6">
    <location>
        <begin position="257"/>
        <end position="288"/>
    </location>
</feature>
<keyword evidence="4 5" id="KW-0175">Coiled coil</keyword>
<dbReference type="AlphaFoldDB" id="A0A6G0HUN1"/>
<dbReference type="InterPro" id="IPR036872">
    <property type="entry name" value="CH_dom_sf"/>
</dbReference>
<organism evidence="9 10">
    <name type="scientific">Larimichthys crocea</name>
    <name type="common">Large yellow croaker</name>
    <name type="synonym">Pseudosciaena crocea</name>
    <dbReference type="NCBI Taxonomy" id="215358"/>
    <lineage>
        <taxon>Eukaryota</taxon>
        <taxon>Metazoa</taxon>
        <taxon>Chordata</taxon>
        <taxon>Craniata</taxon>
        <taxon>Vertebrata</taxon>
        <taxon>Euteleostomi</taxon>
        <taxon>Actinopterygii</taxon>
        <taxon>Neopterygii</taxon>
        <taxon>Teleostei</taxon>
        <taxon>Neoteleostei</taxon>
        <taxon>Acanthomorphata</taxon>
        <taxon>Eupercaria</taxon>
        <taxon>Sciaenidae</taxon>
        <taxon>Larimichthys</taxon>
    </lineage>
</organism>
<comment type="caution">
    <text evidence="9">The sequence shown here is derived from an EMBL/GenBank/DDBJ whole genome shotgun (WGS) entry which is preliminary data.</text>
</comment>
<protein>
    <submittedName>
        <fullName evidence="9">MICAL-like protein 1</fullName>
    </submittedName>
</protein>
<comment type="subcellular location">
    <subcellularLocation>
        <location evidence="1">Endosome</location>
    </subcellularLocation>
</comment>
<keyword evidence="3" id="KW-0967">Endosome</keyword>
<name>A0A6G0HUN1_LARCR</name>
<dbReference type="PANTHER" id="PTHR23167">
    <property type="entry name" value="CALPONIN HOMOLOGY DOMAIN-CONTAINING PROTEIN DDB_G0272472-RELATED"/>
    <property type="match status" value="1"/>
</dbReference>
<dbReference type="FunFam" id="1.10.418.10:FF:000023">
    <property type="entry name" value="EH domain-binding protein 1 isoform X1"/>
    <property type="match status" value="1"/>
</dbReference>
<dbReference type="SMART" id="SM01203">
    <property type="entry name" value="DUF3585"/>
    <property type="match status" value="1"/>
</dbReference>
<evidence type="ECO:0000256" key="1">
    <source>
        <dbReference type="ARBA" id="ARBA00004177"/>
    </source>
</evidence>
<dbReference type="Pfam" id="PF00307">
    <property type="entry name" value="CH"/>
    <property type="match status" value="1"/>
</dbReference>
<evidence type="ECO:0000313" key="10">
    <source>
        <dbReference type="Proteomes" id="UP000424527"/>
    </source>
</evidence>
<dbReference type="Proteomes" id="UP000424527">
    <property type="component" value="Unassembled WGS sequence"/>
</dbReference>
<evidence type="ECO:0000256" key="6">
    <source>
        <dbReference type="SAM" id="MobiDB-lite"/>
    </source>
</evidence>
<dbReference type="InterPro" id="IPR001715">
    <property type="entry name" value="CH_dom"/>
</dbReference>
<feature type="compositionally biased region" description="Polar residues" evidence="6">
    <location>
        <begin position="224"/>
        <end position="239"/>
    </location>
</feature>
<dbReference type="SUPFAM" id="SSF57716">
    <property type="entry name" value="Glucocorticoid receptor-like (DNA-binding domain)"/>
    <property type="match status" value="1"/>
</dbReference>
<evidence type="ECO:0000259" key="8">
    <source>
        <dbReference type="PROSITE" id="PS51848"/>
    </source>
</evidence>
<gene>
    <name evidence="9" type="ORF">D5F01_LYC18307</name>
</gene>
<evidence type="ECO:0000256" key="3">
    <source>
        <dbReference type="ARBA" id="ARBA00022753"/>
    </source>
</evidence>
<feature type="domain" description="Calponin-homology (CH)" evidence="7">
    <location>
        <begin position="1"/>
        <end position="107"/>
    </location>
</feature>